<feature type="domain" description="Tetrapyrrole biosynthesis uroporphyrinogen III synthase" evidence="1">
    <location>
        <begin position="16"/>
        <end position="216"/>
    </location>
</feature>
<reference evidence="2 3" key="2">
    <citation type="submission" date="2015-02" db="EMBL/GenBank/DDBJ databases">
        <title>The complete genome of Sphingomonas hengshuiensis sp. WHSC-8 isolated from soil of Hengshui Lake.</title>
        <authorList>
            <person name="Wei S."/>
            <person name="Guo J."/>
            <person name="Su C."/>
            <person name="Wu R."/>
            <person name="Zhang Z."/>
            <person name="Liang K."/>
            <person name="Li H."/>
            <person name="Wang T."/>
            <person name="Liu H."/>
            <person name="Zhang C."/>
            <person name="Li Z."/>
            <person name="Wang Q."/>
            <person name="Meng J."/>
        </authorList>
    </citation>
    <scope>NUCLEOTIDE SEQUENCE [LARGE SCALE GENOMIC DNA]</scope>
    <source>
        <strain evidence="2 3">WHSC-8</strain>
    </source>
</reference>
<evidence type="ECO:0000259" key="1">
    <source>
        <dbReference type="Pfam" id="PF02602"/>
    </source>
</evidence>
<dbReference type="OrthoDB" id="7424801at2"/>
<organism evidence="2 3">
    <name type="scientific">Sphingomonas hengshuiensis</name>
    <dbReference type="NCBI Taxonomy" id="1609977"/>
    <lineage>
        <taxon>Bacteria</taxon>
        <taxon>Pseudomonadati</taxon>
        <taxon>Pseudomonadota</taxon>
        <taxon>Alphaproteobacteria</taxon>
        <taxon>Sphingomonadales</taxon>
        <taxon>Sphingomonadaceae</taxon>
        <taxon>Sphingomonas</taxon>
    </lineage>
</organism>
<gene>
    <name evidence="2" type="ORF">TS85_20345</name>
</gene>
<dbReference type="KEGG" id="sphi:TS85_20345"/>
<dbReference type="GO" id="GO:0004852">
    <property type="term" value="F:uroporphyrinogen-III synthase activity"/>
    <property type="evidence" value="ECO:0007669"/>
    <property type="project" value="InterPro"/>
</dbReference>
<dbReference type="InterPro" id="IPR003754">
    <property type="entry name" value="4pyrrol_synth_uPrphyn_synth"/>
</dbReference>
<proteinExistence type="predicted"/>
<dbReference type="AlphaFoldDB" id="A0A7U4JB98"/>
<dbReference type="SUPFAM" id="SSF69618">
    <property type="entry name" value="HemD-like"/>
    <property type="match status" value="1"/>
</dbReference>
<sequence length="224" mass="21943">MSRTIAVLRPEPGNAATAAAIEARGARALRLPLFAVQAVAWDAPRAGDFDALILTSANAVRHAGPGLAGLAALPVHAVGAATARAARDAGLTVVATGEAGAEALLEQAEAAGVRRALHLAGRERSVAVGGIVAAMRTVYASDAIPIDAAGAWALAGTVALVQSARAGARLGEWVDAGGVARGDIAIVAVGARAAEAAGAGWARVAIAASPALPDLIDAAIALAD</sequence>
<evidence type="ECO:0000313" key="3">
    <source>
        <dbReference type="Proteomes" id="UP000032300"/>
    </source>
</evidence>
<name>A0A7U4JB98_9SPHN</name>
<dbReference type="Gene3D" id="3.40.50.10090">
    <property type="match status" value="1"/>
</dbReference>
<dbReference type="InterPro" id="IPR036108">
    <property type="entry name" value="4pyrrol_syn_uPrphyn_synt_sf"/>
</dbReference>
<dbReference type="GO" id="GO:0033014">
    <property type="term" value="P:tetrapyrrole biosynthetic process"/>
    <property type="evidence" value="ECO:0007669"/>
    <property type="project" value="InterPro"/>
</dbReference>
<reference evidence="2 3" key="1">
    <citation type="journal article" date="2015" name="Int. J. Syst. Evol. Microbiol.">
        <title>Sphingomonas hengshuiensis sp. nov., isolated from lake wetland.</title>
        <authorList>
            <person name="Wei S."/>
            <person name="Wang T."/>
            <person name="Liu H."/>
            <person name="Zhang C."/>
            <person name="Guo J."/>
            <person name="Wang Q."/>
            <person name="Liang K."/>
            <person name="Zhang Z."/>
        </authorList>
    </citation>
    <scope>NUCLEOTIDE SEQUENCE [LARGE SCALE GENOMIC DNA]</scope>
    <source>
        <strain evidence="2 3">WHSC-8</strain>
    </source>
</reference>
<keyword evidence="3" id="KW-1185">Reference proteome</keyword>
<evidence type="ECO:0000313" key="2">
    <source>
        <dbReference type="EMBL" id="AJP73646.1"/>
    </source>
</evidence>
<protein>
    <submittedName>
        <fullName evidence="2">Uroporphyrinogen-III synthase</fullName>
    </submittedName>
</protein>
<dbReference type="RefSeq" id="WP_044334666.1">
    <property type="nucleotide sequence ID" value="NZ_CP010836.1"/>
</dbReference>
<dbReference type="EMBL" id="CP010836">
    <property type="protein sequence ID" value="AJP73646.1"/>
    <property type="molecule type" value="Genomic_DNA"/>
</dbReference>
<accession>A0A7U4JB98</accession>
<dbReference type="Proteomes" id="UP000032300">
    <property type="component" value="Chromosome"/>
</dbReference>
<dbReference type="Pfam" id="PF02602">
    <property type="entry name" value="HEM4"/>
    <property type="match status" value="1"/>
</dbReference>